<comment type="caution">
    <text evidence="1">The sequence shown here is derived from an EMBL/GenBank/DDBJ whole genome shotgun (WGS) entry which is preliminary data.</text>
</comment>
<dbReference type="EMBL" id="ABVR01000026">
    <property type="protein sequence ID" value="EEG91607.1"/>
    <property type="molecule type" value="Genomic_DNA"/>
</dbReference>
<proteinExistence type="predicted"/>
<organism evidence="1 2">
    <name type="scientific">Coprococcus comes ATCC 27758</name>
    <dbReference type="NCBI Taxonomy" id="470146"/>
    <lineage>
        <taxon>Bacteria</taxon>
        <taxon>Bacillati</taxon>
        <taxon>Bacillota</taxon>
        <taxon>Clostridia</taxon>
        <taxon>Lachnospirales</taxon>
        <taxon>Lachnospiraceae</taxon>
        <taxon>Coprococcus</taxon>
    </lineage>
</organism>
<gene>
    <name evidence="1" type="ORF">COPCOM_00092</name>
</gene>
<dbReference type="HOGENOM" id="CLU_3288062_0_0_9"/>
<reference evidence="1 2" key="1">
    <citation type="submission" date="2009-02" db="EMBL/GenBank/DDBJ databases">
        <authorList>
            <person name="Fulton L."/>
            <person name="Clifton S."/>
            <person name="Fulton B."/>
            <person name="Xu J."/>
            <person name="Minx P."/>
            <person name="Pepin K.H."/>
            <person name="Johnson M."/>
            <person name="Bhonagiri V."/>
            <person name="Nash W.E."/>
            <person name="Mardis E.R."/>
            <person name="Wilson R.K."/>
        </authorList>
    </citation>
    <scope>NUCLEOTIDE SEQUENCE [LARGE SCALE GENOMIC DNA]</scope>
    <source>
        <strain evidence="1 2">ATCC 27758</strain>
    </source>
</reference>
<accession>C0B4N2</accession>
<reference evidence="1 2" key="2">
    <citation type="submission" date="2009-03" db="EMBL/GenBank/DDBJ databases">
        <title>Draft genome sequence of Coprococcus comes (ATCC 27758).</title>
        <authorList>
            <person name="Sudarsanam P."/>
            <person name="Ley R."/>
            <person name="Guruge J."/>
            <person name="Turnbaugh P.J."/>
            <person name="Mahowald M."/>
            <person name="Liep D."/>
            <person name="Gordon J."/>
        </authorList>
    </citation>
    <scope>NUCLEOTIDE SEQUENCE [LARGE SCALE GENOMIC DNA]</scope>
    <source>
        <strain evidence="1 2">ATCC 27758</strain>
    </source>
</reference>
<sequence length="40" mass="4871">MSFNSCFSHRNLNLFQKWLKYFMKQKSSVFSHIPVLLSYL</sequence>
<protein>
    <submittedName>
        <fullName evidence="1">Uncharacterized protein</fullName>
    </submittedName>
</protein>
<evidence type="ECO:0000313" key="2">
    <source>
        <dbReference type="Proteomes" id="UP000003793"/>
    </source>
</evidence>
<dbReference type="AlphaFoldDB" id="C0B4N2"/>
<dbReference type="Proteomes" id="UP000003793">
    <property type="component" value="Unassembled WGS sequence"/>
</dbReference>
<name>C0B4N2_9FIRM</name>
<evidence type="ECO:0000313" key="1">
    <source>
        <dbReference type="EMBL" id="EEG91607.1"/>
    </source>
</evidence>